<dbReference type="Proteomes" id="UP000429211">
    <property type="component" value="Unassembled WGS sequence"/>
</dbReference>
<dbReference type="RefSeq" id="WP_034519443.1">
    <property type="nucleotide sequence ID" value="NZ_CACRSP010000003.1"/>
</dbReference>
<evidence type="ECO:0000256" key="1">
    <source>
        <dbReference type="SAM" id="MobiDB-lite"/>
    </source>
</evidence>
<feature type="region of interest" description="Disordered" evidence="1">
    <location>
        <begin position="243"/>
        <end position="299"/>
    </location>
</feature>
<evidence type="ECO:0000313" key="5">
    <source>
        <dbReference type="EMBL" id="VYS83150.1"/>
    </source>
</evidence>
<name>A0A6N2RUD4_9BIFI</name>
<dbReference type="Gene3D" id="3.10.310.50">
    <property type="match status" value="1"/>
</dbReference>
<reference evidence="5" key="2">
    <citation type="submission" date="2019-11" db="EMBL/GenBank/DDBJ databases">
        <authorList>
            <person name="Feng L."/>
        </authorList>
    </citation>
    <scope>NUCLEOTIDE SEQUENCE</scope>
    <source>
        <strain evidence="5">BdentiumLFYP24</strain>
    </source>
</reference>
<reference evidence="4 6" key="1">
    <citation type="journal article" date="2019" name="Nat. Med.">
        <title>A library of human gut bacterial isolates paired with longitudinal multiomics data enables mechanistic microbiome research.</title>
        <authorList>
            <person name="Poyet M."/>
            <person name="Groussin M."/>
            <person name="Gibbons S.M."/>
            <person name="Avila-Pacheco J."/>
            <person name="Jiang X."/>
            <person name="Kearney S.M."/>
            <person name="Perrotta A.R."/>
            <person name="Berdy B."/>
            <person name="Zhao S."/>
            <person name="Lieberman T.D."/>
            <person name="Swanson P.K."/>
            <person name="Smith M."/>
            <person name="Roesemann S."/>
            <person name="Alexander J.E."/>
            <person name="Rich S.A."/>
            <person name="Livny J."/>
            <person name="Vlamakis H."/>
            <person name="Clish C."/>
            <person name="Bullock K."/>
            <person name="Deik A."/>
            <person name="Scott J."/>
            <person name="Pierce K.A."/>
            <person name="Xavier R.J."/>
            <person name="Alm E.J."/>
        </authorList>
    </citation>
    <scope>NUCLEOTIDE SEQUENCE [LARGE SCALE GENOMIC DNA]</scope>
    <source>
        <strain evidence="4 6">BIOML-A2</strain>
    </source>
</reference>
<keyword evidence="2" id="KW-0812">Transmembrane</keyword>
<dbReference type="EMBL" id="WDPD01000010">
    <property type="protein sequence ID" value="KAB7459815.1"/>
    <property type="molecule type" value="Genomic_DNA"/>
</dbReference>
<gene>
    <name evidence="5" type="ORF">BDLFYP24_01110</name>
    <name evidence="4" type="ORF">GBB04_09010</name>
</gene>
<feature type="compositionally biased region" description="Basic residues" evidence="1">
    <location>
        <begin position="243"/>
        <end position="256"/>
    </location>
</feature>
<evidence type="ECO:0000313" key="6">
    <source>
        <dbReference type="Proteomes" id="UP000429211"/>
    </source>
</evidence>
<feature type="compositionally biased region" description="Basic and acidic residues" evidence="1">
    <location>
        <begin position="257"/>
        <end position="273"/>
    </location>
</feature>
<sequence length="299" mass="32590">MAKVSGTNAQSKAVVGGWSQTGCIGVSRQYAQGEHRWIHALFILLAAMLCCCMTLCITPVGWADDTQTNDTQTGITATDNITDTENLLGSNVSEITDAIKNTEKETGVTVRLLYLSTFNTGKKKPSQWASDLLESLKPQPNTVLLAVAANDGNLVVAVSSNSDEWLKKKSTVDALSDAAQKPLMESTPDWSKSATAMMDQIVLAKKTSTSSNITMIGVGIMGAVLVLLVVIIVVFHIYRKKHPKRRRKRRGSHRKTKGGEFETYREVEEKTEPAKAWNPQSSTEDPDIVQETSSESSEA</sequence>
<feature type="compositionally biased region" description="Polar residues" evidence="1">
    <location>
        <begin position="290"/>
        <end position="299"/>
    </location>
</feature>
<keyword evidence="2" id="KW-1133">Transmembrane helix</keyword>
<dbReference type="EMBL" id="CACRSP010000003">
    <property type="protein sequence ID" value="VYS83150.1"/>
    <property type="molecule type" value="Genomic_DNA"/>
</dbReference>
<feature type="transmembrane region" description="Helical" evidence="2">
    <location>
        <begin position="37"/>
        <end position="62"/>
    </location>
</feature>
<organism evidence="5">
    <name type="scientific">Bifidobacterium dentium</name>
    <dbReference type="NCBI Taxonomy" id="1689"/>
    <lineage>
        <taxon>Bacteria</taxon>
        <taxon>Bacillati</taxon>
        <taxon>Actinomycetota</taxon>
        <taxon>Actinomycetes</taxon>
        <taxon>Bifidobacteriales</taxon>
        <taxon>Bifidobacteriaceae</taxon>
        <taxon>Bifidobacterium</taxon>
    </lineage>
</organism>
<dbReference type="Pfam" id="PF04536">
    <property type="entry name" value="TPM_phosphatase"/>
    <property type="match status" value="1"/>
</dbReference>
<keyword evidence="2" id="KW-0472">Membrane</keyword>
<dbReference type="InterPro" id="IPR007621">
    <property type="entry name" value="TPM_dom"/>
</dbReference>
<feature type="domain" description="TPM" evidence="3">
    <location>
        <begin position="81"/>
        <end position="202"/>
    </location>
</feature>
<dbReference type="AlphaFoldDB" id="A0A6N2RUD4"/>
<protein>
    <submittedName>
        <fullName evidence="4">TPM domain-containing protein</fullName>
    </submittedName>
</protein>
<evidence type="ECO:0000256" key="2">
    <source>
        <dbReference type="SAM" id="Phobius"/>
    </source>
</evidence>
<proteinExistence type="predicted"/>
<evidence type="ECO:0000313" key="4">
    <source>
        <dbReference type="EMBL" id="KAB7459815.1"/>
    </source>
</evidence>
<evidence type="ECO:0000259" key="3">
    <source>
        <dbReference type="Pfam" id="PF04536"/>
    </source>
</evidence>
<feature type="transmembrane region" description="Helical" evidence="2">
    <location>
        <begin position="215"/>
        <end position="238"/>
    </location>
</feature>
<accession>A0A6N2RUD4</accession>